<dbReference type="RefSeq" id="WP_252992601.1">
    <property type="nucleotide sequence ID" value="NZ_CP078013.2"/>
</dbReference>
<evidence type="ECO:0000313" key="2">
    <source>
        <dbReference type="Proteomes" id="UP001056907"/>
    </source>
</evidence>
<dbReference type="KEGG" id="ppeg:KUA23_18515"/>
<name>A0ABD7TCP6_9PSED</name>
<proteinExistence type="predicted"/>
<protein>
    <submittedName>
        <fullName evidence="1">Uncharacterized protein</fullName>
    </submittedName>
</protein>
<dbReference type="AlphaFoldDB" id="A0ABD7TCP6"/>
<dbReference type="Proteomes" id="UP001056907">
    <property type="component" value="Chromosome"/>
</dbReference>
<accession>A0ABD7TCP6</accession>
<reference evidence="1" key="1">
    <citation type="journal article" date="2022" name="Front. Plant Sci.">
        <title>Agronomic efficiency and genome mining analysis of the wheat-biostimulant rhizospheric bacterium Pseudomonas pergaminensis sp. nov. strain 1008T.</title>
        <authorList>
            <person name="Diaz M."/>
            <person name="Bach T."/>
            <person name="Gonzalez Anta G."/>
            <person name="Agaras B."/>
            <person name="Wibberg D."/>
            <person name="Noguera F."/>
            <person name="Canciani W."/>
            <person name="Valverde C."/>
        </authorList>
    </citation>
    <scope>NUCLEOTIDE SEQUENCE</scope>
    <source>
        <strain evidence="1">1008</strain>
    </source>
</reference>
<dbReference type="EMBL" id="CP078013">
    <property type="protein sequence ID" value="USV99052.1"/>
    <property type="molecule type" value="Genomic_DNA"/>
</dbReference>
<sequence length="848" mass="92840">MSVNTYSSSPILAADYSYLNDDMGFVEDGLTLTYAGVTFSRARSTSVPAGSDSFHNTLIFGSDAVSPPTARDPLPEQIQRINAYASRVVTHASNIEVGSEGERNIRFQQVRQFLEPAGYFSGGLLAAGYDPHEKFTLKFTSYTGVGKPEHLTRTDTRTYFAWEIAAGALAHDKVQRGGPLNFQFMEIEPQDRSKVADLESVGTHLEKHWDNAIAPPMRDASGVLAERSGKADAYVVRGTLQSLKNNKNTFKTLSADGQAAVTRTLSHNGQVIIPNLYGYPLTGYAFIPYTAYDGNYEHRPNKGLMIDLKKGRVSEIQGDEAFANWAKNNRDNLLRSFNARDRQGGLDAHWPKAGDVLDNVIAGNHASYPGYSSVFKDKAVPVWETFNYTSARSSAYQLIYGRLDSGIAAKYQKANADNAVWSDQTEVFGSAQQNWKAAKDLWGSTFGYVPIVGNIGTIVFGIHDSIDGMTASDRVGGNAAVVISGLQLAHELLPGDGVLEAGEPLLTFDSSTREQFGWRYSSPADGFELVREPKYQVTTDEVAVSLENAPETTPAFKLPSSLTGLREVEFRGKVYYAAEHPDAGDSMHYRLYVKDPHDPEKLVSSGIAAKPDAAGVWQKMGVVGGGKISEFFSPKYRRARAELEAVIAQRDNVEAVTKEEMQRVERVLGSLIQGSNAEDFAGVETYIEAGSDFVNGPLRSGDTSPDLEAFLEEFNQLNAYEGKAYRSAFVTRDGAERIKKGVGKVFQDAGVQSASATVGNAGEWERWAKNAVKGRSDKVQPVVFVFDESIPKKNLSTGYLMDHVAVGPGESMKVLAYEEHNGKLFVYLSRPSEVPDHLYTIYDGAPIY</sequence>
<evidence type="ECO:0000313" key="1">
    <source>
        <dbReference type="EMBL" id="USV99052.1"/>
    </source>
</evidence>
<reference evidence="1" key="2">
    <citation type="submission" date="2024-04" db="EMBL/GenBank/DDBJ databases">
        <authorList>
            <person name="Diaz M."/>
            <person name="Bach T."/>
            <person name="Gonzalez Anta G."/>
            <person name="Agaras B."/>
            <person name="Wibberg D."/>
            <person name="Noguera F."/>
            <person name="Canciani W."/>
            <person name="Ybarra T."/>
            <person name="Nunez M.L."/>
            <person name="Valverde C."/>
        </authorList>
    </citation>
    <scope>NUCLEOTIDE SEQUENCE</scope>
    <source>
        <strain evidence="1">1008</strain>
    </source>
</reference>
<organism evidence="1 2">
    <name type="scientific">Pseudomonas pergaminensis</name>
    <dbReference type="NCBI Taxonomy" id="2853159"/>
    <lineage>
        <taxon>Bacteria</taxon>
        <taxon>Pseudomonadati</taxon>
        <taxon>Pseudomonadota</taxon>
        <taxon>Gammaproteobacteria</taxon>
        <taxon>Pseudomonadales</taxon>
        <taxon>Pseudomonadaceae</taxon>
        <taxon>Pseudomonas</taxon>
    </lineage>
</organism>
<gene>
    <name evidence="1" type="ORF">KUA23_18515</name>
</gene>